<feature type="compositionally biased region" description="Acidic residues" evidence="2">
    <location>
        <begin position="331"/>
        <end position="370"/>
    </location>
</feature>
<dbReference type="STRING" id="27349.A0A0L6U6H8"/>
<feature type="compositionally biased region" description="Basic residues" evidence="2">
    <location>
        <begin position="194"/>
        <end position="203"/>
    </location>
</feature>
<sequence length="384" mass="43856">MRCNASIIFKEAKSNTATPSSISEAGLLPMLKVLWDSSSLYNSAHWIAALTTFTELASTTAYAYLKIDREMAQDMTLLIPAYNHFVHYLQVDKYKKELKEKGKVAQEANNKKFNKNRERLRDERRDFAILNKFPKRYRDILEPITAHSDDEQVEGKGFYKIKTLPYRSKNANRFFRRLDLVMKNAAKQDPLAKTSRRRVRRCPKKPEMSTYKVPPKGLPIDFYHPRWYCGLLPAQQQSIPNRKALALLPNANESLYPKGEKHPDEKLANSTFTKKYWEVLAEPYGLVGPGLSADEESAGKDRYLDEESEGIDLTQPSPDASEDEYFKEGEAGELYDDNEDNNFIASDDDEGESEGDGSNSEDDSYGEAQDDVVMNTIPEGEEDW</sequence>
<keyword evidence="4" id="KW-1185">Reference proteome</keyword>
<gene>
    <name evidence="3" type="ORF">VP01_96g3</name>
</gene>
<reference evidence="3 4" key="1">
    <citation type="submission" date="2015-08" db="EMBL/GenBank/DDBJ databases">
        <title>Next Generation Sequencing and Analysis of the Genome of Puccinia sorghi L Schw, the Causal Agent of Maize Common Rust.</title>
        <authorList>
            <person name="Rochi L."/>
            <person name="Burguener G."/>
            <person name="Darino M."/>
            <person name="Turjanski A."/>
            <person name="Kreff E."/>
            <person name="Dieguez M.J."/>
            <person name="Sacco F."/>
        </authorList>
    </citation>
    <scope>NUCLEOTIDE SEQUENCE [LARGE SCALE GENOMIC DNA]</scope>
    <source>
        <strain evidence="3 4">RO10H11247</strain>
    </source>
</reference>
<evidence type="ECO:0000256" key="2">
    <source>
        <dbReference type="SAM" id="MobiDB-lite"/>
    </source>
</evidence>
<feature type="region of interest" description="Disordered" evidence="2">
    <location>
        <begin position="189"/>
        <end position="210"/>
    </location>
</feature>
<dbReference type="EMBL" id="LAVV01015381">
    <property type="protein sequence ID" value="KNZ43927.1"/>
    <property type="molecule type" value="Genomic_DNA"/>
</dbReference>
<dbReference type="AlphaFoldDB" id="A0A0L6U6H8"/>
<evidence type="ECO:0000256" key="1">
    <source>
        <dbReference type="SAM" id="Coils"/>
    </source>
</evidence>
<feature type="coiled-coil region" evidence="1">
    <location>
        <begin position="91"/>
        <end position="123"/>
    </location>
</feature>
<dbReference type="Proteomes" id="UP000037035">
    <property type="component" value="Unassembled WGS sequence"/>
</dbReference>
<dbReference type="OrthoDB" id="2506388at2759"/>
<name>A0A0L6U6H8_9BASI</name>
<protein>
    <submittedName>
        <fullName evidence="3">Uncharacterized protein</fullName>
    </submittedName>
</protein>
<dbReference type="VEuPathDB" id="FungiDB:VP01_96g3"/>
<comment type="caution">
    <text evidence="3">The sequence shown here is derived from an EMBL/GenBank/DDBJ whole genome shotgun (WGS) entry which is preliminary data.</text>
</comment>
<feature type="region of interest" description="Disordered" evidence="2">
    <location>
        <begin position="287"/>
        <end position="384"/>
    </location>
</feature>
<evidence type="ECO:0000313" key="3">
    <source>
        <dbReference type="EMBL" id="KNZ43927.1"/>
    </source>
</evidence>
<organism evidence="3 4">
    <name type="scientific">Puccinia sorghi</name>
    <dbReference type="NCBI Taxonomy" id="27349"/>
    <lineage>
        <taxon>Eukaryota</taxon>
        <taxon>Fungi</taxon>
        <taxon>Dikarya</taxon>
        <taxon>Basidiomycota</taxon>
        <taxon>Pucciniomycotina</taxon>
        <taxon>Pucciniomycetes</taxon>
        <taxon>Pucciniales</taxon>
        <taxon>Pucciniaceae</taxon>
        <taxon>Puccinia</taxon>
    </lineage>
</organism>
<keyword evidence="1" id="KW-0175">Coiled coil</keyword>
<evidence type="ECO:0000313" key="4">
    <source>
        <dbReference type="Proteomes" id="UP000037035"/>
    </source>
</evidence>
<accession>A0A0L6U6H8</accession>
<proteinExistence type="predicted"/>